<sequence length="40" mass="4303">MVENHANMGLTCTRSRIAMPATGAMDGMRTNNPPAMRPAE</sequence>
<reference evidence="2 3" key="1">
    <citation type="submission" date="2020-08" db="EMBL/GenBank/DDBJ databases">
        <title>Genomic Encyclopedia of Type Strains, Phase III (KMG-III): the genomes of soil and plant-associated and newly described type strains.</title>
        <authorList>
            <person name="Whitman W."/>
        </authorList>
    </citation>
    <scope>NUCLEOTIDE SEQUENCE [LARGE SCALE GENOMIC DNA]</scope>
    <source>
        <strain evidence="2 3">CECT 5995</strain>
    </source>
</reference>
<keyword evidence="3" id="KW-1185">Reference proteome</keyword>
<accession>A0A7W5BZV4</accession>
<organism evidence="2 3">
    <name type="scientific">Halomonas organivorans</name>
    <dbReference type="NCBI Taxonomy" id="257772"/>
    <lineage>
        <taxon>Bacteria</taxon>
        <taxon>Pseudomonadati</taxon>
        <taxon>Pseudomonadota</taxon>
        <taxon>Gammaproteobacteria</taxon>
        <taxon>Oceanospirillales</taxon>
        <taxon>Halomonadaceae</taxon>
        <taxon>Halomonas</taxon>
    </lineage>
</organism>
<feature type="region of interest" description="Disordered" evidence="1">
    <location>
        <begin position="17"/>
        <end position="40"/>
    </location>
</feature>
<gene>
    <name evidence="2" type="ORF">FHR96_003127</name>
</gene>
<dbReference type="AlphaFoldDB" id="A0A7W5BZV4"/>
<protein>
    <submittedName>
        <fullName evidence="2">Uncharacterized protein</fullName>
    </submittedName>
</protein>
<dbReference type="EMBL" id="JACHXM010000018">
    <property type="protein sequence ID" value="MBB3142240.1"/>
    <property type="molecule type" value="Genomic_DNA"/>
</dbReference>
<evidence type="ECO:0000256" key="1">
    <source>
        <dbReference type="SAM" id="MobiDB-lite"/>
    </source>
</evidence>
<evidence type="ECO:0000313" key="2">
    <source>
        <dbReference type="EMBL" id="MBB3142240.1"/>
    </source>
</evidence>
<evidence type="ECO:0000313" key="3">
    <source>
        <dbReference type="Proteomes" id="UP000525987"/>
    </source>
</evidence>
<proteinExistence type="predicted"/>
<comment type="caution">
    <text evidence="2">The sequence shown here is derived from an EMBL/GenBank/DDBJ whole genome shotgun (WGS) entry which is preliminary data.</text>
</comment>
<name>A0A7W5BZV4_9GAMM</name>
<dbReference type="Proteomes" id="UP000525987">
    <property type="component" value="Unassembled WGS sequence"/>
</dbReference>